<keyword evidence="6" id="KW-0285">Flavoprotein</keyword>
<dbReference type="Pfam" id="PF05199">
    <property type="entry name" value="GMC_oxred_C"/>
    <property type="match status" value="1"/>
</dbReference>
<evidence type="ECO:0000256" key="8">
    <source>
        <dbReference type="ARBA" id="ARBA00022827"/>
    </source>
</evidence>
<evidence type="ECO:0000256" key="11">
    <source>
        <dbReference type="ARBA" id="ARBA00023136"/>
    </source>
</evidence>
<comment type="similarity">
    <text evidence="4 12">Belongs to the GMC oxidoreductase family.</text>
</comment>
<organism evidence="16 17">
    <name type="scientific">Chaetomium strumarium</name>
    <dbReference type="NCBI Taxonomy" id="1170767"/>
    <lineage>
        <taxon>Eukaryota</taxon>
        <taxon>Fungi</taxon>
        <taxon>Dikarya</taxon>
        <taxon>Ascomycota</taxon>
        <taxon>Pezizomycotina</taxon>
        <taxon>Sordariomycetes</taxon>
        <taxon>Sordariomycetidae</taxon>
        <taxon>Sordariales</taxon>
        <taxon>Chaetomiaceae</taxon>
        <taxon>Chaetomium</taxon>
    </lineage>
</organism>
<evidence type="ECO:0000256" key="7">
    <source>
        <dbReference type="ARBA" id="ARBA00022692"/>
    </source>
</evidence>
<feature type="domain" description="Glucose-methanol-choline oxidoreductase N-terminal" evidence="14">
    <location>
        <begin position="294"/>
        <end position="518"/>
    </location>
</feature>
<dbReference type="Pfam" id="PF00732">
    <property type="entry name" value="GMC_oxred_N"/>
    <property type="match status" value="1"/>
</dbReference>
<sequence length="770" mass="83346">MSTTSEVAPLTAPISVNLPDAVDILSEDQWGVLMALMDTIIPAIRIQDASQPSRKHDTSTLCLPSAQYSETAIKLRNAVAPLDPPADALEAYLAERPSNNPAFTQLLKCVLSTLPPSKQRELRILLAILNTRAGGLILTRHATPFPSLPVTDRVNILQHWGTSPLWTFRSLFKSLTTLGKLVHIRSSATFSSLTGFPAVPTSWISSSSSSSTSHYPFEFLQFHPPPSTNNPKTPVEISTDVVILGSGCGAGVVAHRLAREFGPSSSLQVLVLEKGRHFDAGLHFPLSQAAGLASMFEAGGVVESDDGSITVTAGSCFGGGGTVNWSAALQTQDFVRREWATSGSSSKEGGLLEFFTGDEFQACLDRVCEVMGVDGEVVTPNHANRVLLEGAERLGYKAKVVPQNCGGSAHDDGYCTLGCWKGEKKGPVNGWFPEAARQGVKFVEGMQVERVLFEQKGGKKVARGVRGVWTSREGETVDVVVRAKKVVVSCGTLWSPVVLLNSGLKNPHIGKNLHLHPVNFVSGIFDEDVRPWEGGSLTSVVSSFENLDGKGHGVKIEAMSMMPSFCLPFLPWTSGTDFKLLSAHYRHVNTFIAMGRDRDTGHVYRDPDSGRPRIAYTPSDFDRAHILRGVLELCRILYAQGAREIHPSIAGFPPFVRRVKEEGNDGKSEKEKQEFERWLSKLQKHGNKPPVTPFASAHQMGTCRMSARAKEGVVDHRGRVWSTEGLYVADASVFPSASGVNPMVTVMAIADWIGKGLCEDLRGGGVSAKL</sequence>
<gene>
    <name evidence="16" type="ORF">B0T15DRAFT_485534</name>
</gene>
<dbReference type="GO" id="GO:0016020">
    <property type="term" value="C:membrane"/>
    <property type="evidence" value="ECO:0007669"/>
    <property type="project" value="UniProtKB-SubCell"/>
</dbReference>
<feature type="domain" description="Glucose-methanol-choline oxidoreductase C-terminal" evidence="15">
    <location>
        <begin position="601"/>
        <end position="750"/>
    </location>
</feature>
<evidence type="ECO:0000256" key="5">
    <source>
        <dbReference type="ARBA" id="ARBA00013125"/>
    </source>
</evidence>
<dbReference type="SUPFAM" id="SSF51905">
    <property type="entry name" value="FAD/NAD(P)-binding domain"/>
    <property type="match status" value="1"/>
</dbReference>
<evidence type="ECO:0000259" key="15">
    <source>
        <dbReference type="Pfam" id="PF05199"/>
    </source>
</evidence>
<proteinExistence type="inferred from homology"/>
<evidence type="ECO:0000256" key="12">
    <source>
        <dbReference type="PIRNR" id="PIRNR028937"/>
    </source>
</evidence>
<name>A0AAJ0GU30_9PEZI</name>
<evidence type="ECO:0000256" key="13">
    <source>
        <dbReference type="PIRSR" id="PIRSR028937-1"/>
    </source>
</evidence>
<dbReference type="AlphaFoldDB" id="A0AAJ0GU30"/>
<dbReference type="Gene3D" id="3.50.50.60">
    <property type="entry name" value="FAD/NAD(P)-binding domain"/>
    <property type="match status" value="2"/>
</dbReference>
<dbReference type="PANTHER" id="PTHR46056">
    <property type="entry name" value="LONG-CHAIN-ALCOHOL OXIDASE"/>
    <property type="match status" value="1"/>
</dbReference>
<keyword evidence="11" id="KW-0472">Membrane</keyword>
<dbReference type="RefSeq" id="XP_062721864.1">
    <property type="nucleotide sequence ID" value="XM_062866295.1"/>
</dbReference>
<dbReference type="InterPro" id="IPR007867">
    <property type="entry name" value="GMC_OxRtase_C"/>
</dbReference>
<evidence type="ECO:0000256" key="6">
    <source>
        <dbReference type="ARBA" id="ARBA00022630"/>
    </source>
</evidence>
<evidence type="ECO:0000256" key="1">
    <source>
        <dbReference type="ARBA" id="ARBA00000920"/>
    </source>
</evidence>
<dbReference type="PANTHER" id="PTHR46056:SF12">
    <property type="entry name" value="LONG-CHAIN-ALCOHOL OXIDASE"/>
    <property type="match status" value="1"/>
</dbReference>
<dbReference type="EC" id="1.1.3.20" evidence="5 12"/>
<protein>
    <recommendedName>
        <fullName evidence="5 12">Long-chain-alcohol oxidase</fullName>
        <ecNumber evidence="5 12">1.1.3.20</ecNumber>
    </recommendedName>
</protein>
<dbReference type="GO" id="GO:0050660">
    <property type="term" value="F:flavin adenine dinucleotide binding"/>
    <property type="evidence" value="ECO:0007669"/>
    <property type="project" value="InterPro"/>
</dbReference>
<dbReference type="GO" id="GO:0046577">
    <property type="term" value="F:long-chain-alcohol oxidase activity"/>
    <property type="evidence" value="ECO:0007669"/>
    <property type="project" value="UniProtKB-EC"/>
</dbReference>
<dbReference type="InterPro" id="IPR036188">
    <property type="entry name" value="FAD/NAD-bd_sf"/>
</dbReference>
<reference evidence="16" key="1">
    <citation type="journal article" date="2023" name="Mol. Phylogenet. Evol.">
        <title>Genome-scale phylogeny and comparative genomics of the fungal order Sordariales.</title>
        <authorList>
            <person name="Hensen N."/>
            <person name="Bonometti L."/>
            <person name="Westerberg I."/>
            <person name="Brannstrom I.O."/>
            <person name="Guillou S."/>
            <person name="Cros-Aarteil S."/>
            <person name="Calhoun S."/>
            <person name="Haridas S."/>
            <person name="Kuo A."/>
            <person name="Mondo S."/>
            <person name="Pangilinan J."/>
            <person name="Riley R."/>
            <person name="LaButti K."/>
            <person name="Andreopoulos B."/>
            <person name="Lipzen A."/>
            <person name="Chen C."/>
            <person name="Yan M."/>
            <person name="Daum C."/>
            <person name="Ng V."/>
            <person name="Clum A."/>
            <person name="Steindorff A."/>
            <person name="Ohm R.A."/>
            <person name="Martin F."/>
            <person name="Silar P."/>
            <person name="Natvig D.O."/>
            <person name="Lalanne C."/>
            <person name="Gautier V."/>
            <person name="Ament-Velasquez S.L."/>
            <person name="Kruys A."/>
            <person name="Hutchinson M.I."/>
            <person name="Powell A.J."/>
            <person name="Barry K."/>
            <person name="Miller A.N."/>
            <person name="Grigoriev I.V."/>
            <person name="Debuchy R."/>
            <person name="Gladieux P."/>
            <person name="Hiltunen Thoren M."/>
            <person name="Johannesson H."/>
        </authorList>
    </citation>
    <scope>NUCLEOTIDE SEQUENCE</scope>
    <source>
        <strain evidence="16">CBS 333.67</strain>
    </source>
</reference>
<comment type="caution">
    <text evidence="16">The sequence shown here is derived from an EMBL/GenBank/DDBJ whole genome shotgun (WGS) entry which is preliminary data.</text>
</comment>
<evidence type="ECO:0000313" key="16">
    <source>
        <dbReference type="EMBL" id="KAK3306084.1"/>
    </source>
</evidence>
<comment type="subcellular location">
    <subcellularLocation>
        <location evidence="3">Membrane</location>
    </subcellularLocation>
</comment>
<dbReference type="EMBL" id="JAUDZG010000004">
    <property type="protein sequence ID" value="KAK3306084.1"/>
    <property type="molecule type" value="Genomic_DNA"/>
</dbReference>
<evidence type="ECO:0000256" key="3">
    <source>
        <dbReference type="ARBA" id="ARBA00004370"/>
    </source>
</evidence>
<evidence type="ECO:0000256" key="2">
    <source>
        <dbReference type="ARBA" id="ARBA00003842"/>
    </source>
</evidence>
<dbReference type="Proteomes" id="UP001273166">
    <property type="component" value="Unassembled WGS sequence"/>
</dbReference>
<keyword evidence="17" id="KW-1185">Reference proteome</keyword>
<keyword evidence="7" id="KW-0812">Transmembrane</keyword>
<evidence type="ECO:0000256" key="9">
    <source>
        <dbReference type="ARBA" id="ARBA00022989"/>
    </source>
</evidence>
<feature type="active site" description="Proton acceptor" evidence="13">
    <location>
        <position position="698"/>
    </location>
</feature>
<dbReference type="InterPro" id="IPR012400">
    <property type="entry name" value="Long_Oxdase"/>
</dbReference>
<evidence type="ECO:0000313" key="17">
    <source>
        <dbReference type="Proteomes" id="UP001273166"/>
    </source>
</evidence>
<comment type="function">
    <text evidence="2">Long-chain fatty alcohol oxidase involved in the omega-oxidation pathway of lipid degradation.</text>
</comment>
<evidence type="ECO:0000256" key="10">
    <source>
        <dbReference type="ARBA" id="ARBA00023002"/>
    </source>
</evidence>
<reference evidence="16" key="2">
    <citation type="submission" date="2023-06" db="EMBL/GenBank/DDBJ databases">
        <authorList>
            <consortium name="Lawrence Berkeley National Laboratory"/>
            <person name="Mondo S.J."/>
            <person name="Hensen N."/>
            <person name="Bonometti L."/>
            <person name="Westerberg I."/>
            <person name="Brannstrom I.O."/>
            <person name="Guillou S."/>
            <person name="Cros-Aarteil S."/>
            <person name="Calhoun S."/>
            <person name="Haridas S."/>
            <person name="Kuo A."/>
            <person name="Pangilinan J."/>
            <person name="Riley R."/>
            <person name="Labutti K."/>
            <person name="Andreopoulos B."/>
            <person name="Lipzen A."/>
            <person name="Chen C."/>
            <person name="Yanf M."/>
            <person name="Daum C."/>
            <person name="Ng V."/>
            <person name="Clum A."/>
            <person name="Steindorff A."/>
            <person name="Ohm R."/>
            <person name="Martin F."/>
            <person name="Silar P."/>
            <person name="Natvig D."/>
            <person name="Lalanne C."/>
            <person name="Gautier V."/>
            <person name="Ament-Velasquez S.L."/>
            <person name="Kruys A."/>
            <person name="Hutchinson M.I."/>
            <person name="Powell A.J."/>
            <person name="Barry K."/>
            <person name="Miller A.N."/>
            <person name="Grigoriev I.V."/>
            <person name="Debuchy R."/>
            <person name="Gladieux P."/>
            <person name="Thoren M.H."/>
            <person name="Johannesson H."/>
        </authorList>
    </citation>
    <scope>NUCLEOTIDE SEQUENCE</scope>
    <source>
        <strain evidence="16">CBS 333.67</strain>
    </source>
</reference>
<keyword evidence="8" id="KW-0274">FAD</keyword>
<keyword evidence="10 12" id="KW-0560">Oxidoreductase</keyword>
<evidence type="ECO:0000256" key="4">
    <source>
        <dbReference type="ARBA" id="ARBA00010790"/>
    </source>
</evidence>
<dbReference type="PIRSF" id="PIRSF028937">
    <property type="entry name" value="Lg_Ch_AO"/>
    <property type="match status" value="1"/>
</dbReference>
<accession>A0AAJ0GU30</accession>
<dbReference type="InterPro" id="IPR000172">
    <property type="entry name" value="GMC_OxRdtase_N"/>
</dbReference>
<dbReference type="GeneID" id="87885124"/>
<keyword evidence="9" id="KW-1133">Transmembrane helix</keyword>
<comment type="catalytic activity">
    <reaction evidence="1 12">
        <text>a long-chain primary fatty alcohol + O2 = a long-chain fatty aldehyde + H2O2</text>
        <dbReference type="Rhea" id="RHEA:22756"/>
        <dbReference type="ChEBI" id="CHEBI:15379"/>
        <dbReference type="ChEBI" id="CHEBI:16240"/>
        <dbReference type="ChEBI" id="CHEBI:17176"/>
        <dbReference type="ChEBI" id="CHEBI:77396"/>
        <dbReference type="EC" id="1.1.3.20"/>
    </reaction>
</comment>
<evidence type="ECO:0000259" key="14">
    <source>
        <dbReference type="Pfam" id="PF00732"/>
    </source>
</evidence>